<keyword evidence="3 8" id="KW-0479">Metal-binding</keyword>
<dbReference type="SUPFAM" id="SSF52540">
    <property type="entry name" value="P-loop containing nucleoside triphosphate hydrolases"/>
    <property type="match status" value="1"/>
</dbReference>
<evidence type="ECO:0000256" key="1">
    <source>
        <dbReference type="ARBA" id="ARBA00007699"/>
    </source>
</evidence>
<keyword evidence="12" id="KW-1185">Reference proteome</keyword>
<dbReference type="FunFam" id="2.70.210.12:FF:000001">
    <property type="entry name" value="GTPase Obg"/>
    <property type="match status" value="1"/>
</dbReference>
<comment type="cofactor">
    <cofactor evidence="8">
        <name>Mg(2+)</name>
        <dbReference type="ChEBI" id="CHEBI:18420"/>
    </cofactor>
</comment>
<dbReference type="InterPro" id="IPR006169">
    <property type="entry name" value="GTP1_OBG_dom"/>
</dbReference>
<sequence>MLFKDEVEIWVTAGKGGDGSKSFRREKYISKGGPDGGDGGDGGNIVFLVNPHLRTLSHIHNRQKFYAENGENGKRKQMHGRNGEDKVIEVPPGTVVWDVETGNQLADLTEPWNKTIIAHGGRGGRGNVHFKSATNQTPFYAESGKPGESYHLRLELKMIAHIGLVGFPNAGKSTLISRLTNARPKIANYPFTTLEPHVGVMTLDDAYTSVLIADIPGLIEGAHRGKGLGIEFLKHIERTKVLLFVLDVTDEPEKHFNVLREELKAYSEKLYQRPFLIALNKKDLLSEEPSQREQFFSRIAPCFLISALTGEGLKELKIALYQAYQQEEQKEFPDDTSSSQR</sequence>
<gene>
    <name evidence="11" type="primary">obgE</name>
    <name evidence="8" type="synonym">obg</name>
    <name evidence="11" type="ORF">KDW03_07190</name>
</gene>
<dbReference type="EC" id="3.6.5.-" evidence="8"/>
<evidence type="ECO:0000256" key="2">
    <source>
        <dbReference type="ARBA" id="ARBA00022490"/>
    </source>
</evidence>
<dbReference type="GO" id="GO:0042254">
    <property type="term" value="P:ribosome biogenesis"/>
    <property type="evidence" value="ECO:0007669"/>
    <property type="project" value="UniProtKB-UniRule"/>
</dbReference>
<organism evidence="11 12">
    <name type="scientific">Thermospira aquatica</name>
    <dbReference type="NCBI Taxonomy" id="2828656"/>
    <lineage>
        <taxon>Bacteria</taxon>
        <taxon>Pseudomonadati</taxon>
        <taxon>Spirochaetota</taxon>
        <taxon>Spirochaetia</taxon>
        <taxon>Brevinematales</taxon>
        <taxon>Thermospiraceae</taxon>
        <taxon>Thermospira</taxon>
    </lineage>
</organism>
<dbReference type="Pfam" id="PF01018">
    <property type="entry name" value="GTP1_OBG"/>
    <property type="match status" value="1"/>
</dbReference>
<dbReference type="PRINTS" id="PR00326">
    <property type="entry name" value="GTP1OBG"/>
</dbReference>
<dbReference type="Gene3D" id="3.40.50.300">
    <property type="entry name" value="P-loop containing nucleotide triphosphate hydrolases"/>
    <property type="match status" value="1"/>
</dbReference>
<comment type="subcellular location">
    <subcellularLocation>
        <location evidence="8">Cytoplasm</location>
    </subcellularLocation>
</comment>
<dbReference type="PROSITE" id="PS51883">
    <property type="entry name" value="OBG"/>
    <property type="match status" value="1"/>
</dbReference>
<feature type="binding site" evidence="8">
    <location>
        <begin position="280"/>
        <end position="283"/>
    </location>
    <ligand>
        <name>GTP</name>
        <dbReference type="ChEBI" id="CHEBI:37565"/>
    </ligand>
</feature>
<dbReference type="KEGG" id="taqu:KDW03_07190"/>
<comment type="subunit">
    <text evidence="8">Monomer.</text>
</comment>
<feature type="binding site" evidence="8">
    <location>
        <begin position="166"/>
        <end position="173"/>
    </location>
    <ligand>
        <name>GTP</name>
        <dbReference type="ChEBI" id="CHEBI:37565"/>
    </ligand>
</feature>
<dbReference type="Proteomes" id="UP001056539">
    <property type="component" value="Chromosome"/>
</dbReference>
<dbReference type="InterPro" id="IPR006074">
    <property type="entry name" value="GTP1-OBG_CS"/>
</dbReference>
<dbReference type="NCBIfam" id="NF008955">
    <property type="entry name" value="PRK12297.1"/>
    <property type="match status" value="1"/>
</dbReference>
<feature type="binding site" evidence="8">
    <location>
        <begin position="191"/>
        <end position="195"/>
    </location>
    <ligand>
        <name>GTP</name>
        <dbReference type="ChEBI" id="CHEBI:37565"/>
    </ligand>
</feature>
<proteinExistence type="inferred from homology"/>
<dbReference type="NCBIfam" id="TIGR02729">
    <property type="entry name" value="Obg_CgtA"/>
    <property type="match status" value="1"/>
</dbReference>
<dbReference type="EMBL" id="CP073355">
    <property type="protein sequence ID" value="URA09283.1"/>
    <property type="molecule type" value="Genomic_DNA"/>
</dbReference>
<keyword evidence="4 8" id="KW-0547">Nucleotide-binding</keyword>
<evidence type="ECO:0000313" key="12">
    <source>
        <dbReference type="Proteomes" id="UP001056539"/>
    </source>
</evidence>
<dbReference type="GO" id="GO:0000287">
    <property type="term" value="F:magnesium ion binding"/>
    <property type="evidence" value="ECO:0007669"/>
    <property type="project" value="InterPro"/>
</dbReference>
<dbReference type="PANTHER" id="PTHR11702">
    <property type="entry name" value="DEVELOPMENTALLY REGULATED GTP-BINDING PROTEIN-RELATED"/>
    <property type="match status" value="1"/>
</dbReference>
<evidence type="ECO:0000259" key="10">
    <source>
        <dbReference type="PROSITE" id="PS51883"/>
    </source>
</evidence>
<feature type="domain" description="OBG-type G" evidence="9">
    <location>
        <begin position="160"/>
        <end position="325"/>
    </location>
</feature>
<reference evidence="11" key="1">
    <citation type="submission" date="2021-04" db="EMBL/GenBank/DDBJ databases">
        <authorList>
            <person name="Postec A."/>
        </authorList>
    </citation>
    <scope>NUCLEOTIDE SEQUENCE</scope>
    <source>
        <strain evidence="11">F1F22</strain>
    </source>
</reference>
<dbReference type="PIRSF" id="PIRSF002401">
    <property type="entry name" value="GTP_bd_Obg/CgtA"/>
    <property type="match status" value="1"/>
</dbReference>
<dbReference type="AlphaFoldDB" id="A0AAX3BAJ7"/>
<dbReference type="NCBIfam" id="NF008956">
    <property type="entry name" value="PRK12299.1"/>
    <property type="match status" value="1"/>
</dbReference>
<protein>
    <recommendedName>
        <fullName evidence="8">GTPase Obg</fullName>
        <ecNumber evidence="8">3.6.5.-</ecNumber>
    </recommendedName>
    <alternativeName>
        <fullName evidence="8">GTP-binding protein Obg</fullName>
    </alternativeName>
</protein>
<dbReference type="InterPro" id="IPR014100">
    <property type="entry name" value="GTP-bd_Obg/CgtA"/>
</dbReference>
<feature type="binding site" evidence="8">
    <location>
        <begin position="214"/>
        <end position="217"/>
    </location>
    <ligand>
        <name>GTP</name>
        <dbReference type="ChEBI" id="CHEBI:37565"/>
    </ligand>
</feature>
<dbReference type="CDD" id="cd01898">
    <property type="entry name" value="Obg"/>
    <property type="match status" value="1"/>
</dbReference>
<evidence type="ECO:0000313" key="11">
    <source>
        <dbReference type="EMBL" id="URA09283.1"/>
    </source>
</evidence>
<dbReference type="PROSITE" id="PS00905">
    <property type="entry name" value="GTP1_OBG"/>
    <property type="match status" value="1"/>
</dbReference>
<dbReference type="InterPro" id="IPR006073">
    <property type="entry name" value="GTP-bd"/>
</dbReference>
<evidence type="ECO:0000256" key="6">
    <source>
        <dbReference type="ARBA" id="ARBA00022842"/>
    </source>
</evidence>
<dbReference type="Pfam" id="PF01926">
    <property type="entry name" value="MMR_HSR1"/>
    <property type="match status" value="1"/>
</dbReference>
<dbReference type="SUPFAM" id="SSF82051">
    <property type="entry name" value="Obg GTP-binding protein N-terminal domain"/>
    <property type="match status" value="1"/>
</dbReference>
<keyword evidence="2 8" id="KW-0963">Cytoplasm</keyword>
<keyword evidence="5 8" id="KW-0378">Hydrolase</keyword>
<accession>A0AAX3BAJ7</accession>
<dbReference type="RefSeq" id="WP_271434410.1">
    <property type="nucleotide sequence ID" value="NZ_CP073355.1"/>
</dbReference>
<name>A0AAX3BAJ7_9SPIR</name>
<feature type="domain" description="Obg" evidence="10">
    <location>
        <begin position="1"/>
        <end position="159"/>
    </location>
</feature>
<dbReference type="InterPro" id="IPR036726">
    <property type="entry name" value="GTP1_OBG_dom_sf"/>
</dbReference>
<dbReference type="InterPro" id="IPR045086">
    <property type="entry name" value="OBG_GTPase"/>
</dbReference>
<dbReference type="GO" id="GO:0003924">
    <property type="term" value="F:GTPase activity"/>
    <property type="evidence" value="ECO:0007669"/>
    <property type="project" value="UniProtKB-UniRule"/>
</dbReference>
<feature type="binding site" evidence="8">
    <location>
        <position position="193"/>
    </location>
    <ligand>
        <name>Mg(2+)</name>
        <dbReference type="ChEBI" id="CHEBI:18420"/>
    </ligand>
</feature>
<comment type="function">
    <text evidence="8">An essential GTPase which binds GTP, GDP and possibly (p)ppGpp with moderate affinity, with high nucleotide exchange rates and a fairly low GTP hydrolysis rate. Plays a role in control of the cell cycle, stress response, ribosome biogenesis and in those bacteria that undergo differentiation, in morphogenesis control.</text>
</comment>
<dbReference type="HAMAP" id="MF_01454">
    <property type="entry name" value="GTPase_Obg"/>
    <property type="match status" value="1"/>
</dbReference>
<dbReference type="NCBIfam" id="TIGR00231">
    <property type="entry name" value="small_GTP"/>
    <property type="match status" value="1"/>
</dbReference>
<keyword evidence="6 8" id="KW-0460">Magnesium</keyword>
<evidence type="ECO:0000259" key="9">
    <source>
        <dbReference type="PROSITE" id="PS51710"/>
    </source>
</evidence>
<dbReference type="InterPro" id="IPR031167">
    <property type="entry name" value="G_OBG"/>
</dbReference>
<dbReference type="PANTHER" id="PTHR11702:SF31">
    <property type="entry name" value="MITOCHONDRIAL RIBOSOME-ASSOCIATED GTPASE 2"/>
    <property type="match status" value="1"/>
</dbReference>
<evidence type="ECO:0000256" key="5">
    <source>
        <dbReference type="ARBA" id="ARBA00022801"/>
    </source>
</evidence>
<feature type="binding site" evidence="8">
    <location>
        <begin position="306"/>
        <end position="308"/>
    </location>
    <ligand>
        <name>GTP</name>
        <dbReference type="ChEBI" id="CHEBI:37565"/>
    </ligand>
</feature>
<evidence type="ECO:0000256" key="7">
    <source>
        <dbReference type="ARBA" id="ARBA00023134"/>
    </source>
</evidence>
<dbReference type="Gene3D" id="2.70.210.12">
    <property type="entry name" value="GTP1/OBG domain"/>
    <property type="match status" value="1"/>
</dbReference>
<reference evidence="11" key="2">
    <citation type="submission" date="2022-06" db="EMBL/GenBank/DDBJ databases">
        <title>Thermospira aquatica gen. nov., sp. nov.</title>
        <authorList>
            <person name="Ben Ali Gam Z."/>
            <person name="Labat M."/>
        </authorList>
    </citation>
    <scope>NUCLEOTIDE SEQUENCE</scope>
    <source>
        <strain evidence="11">F1F22</strain>
    </source>
</reference>
<evidence type="ECO:0000256" key="8">
    <source>
        <dbReference type="HAMAP-Rule" id="MF_01454"/>
    </source>
</evidence>
<dbReference type="PROSITE" id="PS51710">
    <property type="entry name" value="G_OBG"/>
    <property type="match status" value="1"/>
</dbReference>
<dbReference type="GO" id="GO:0005737">
    <property type="term" value="C:cytoplasm"/>
    <property type="evidence" value="ECO:0007669"/>
    <property type="project" value="UniProtKB-SubCell"/>
</dbReference>
<comment type="similarity">
    <text evidence="1 8">Belongs to the TRAFAC class OBG-HflX-like GTPase superfamily. OBG GTPase family.</text>
</comment>
<evidence type="ECO:0000256" key="4">
    <source>
        <dbReference type="ARBA" id="ARBA00022741"/>
    </source>
</evidence>
<dbReference type="GO" id="GO:0043022">
    <property type="term" value="F:ribosome binding"/>
    <property type="evidence" value="ECO:0007669"/>
    <property type="project" value="UniProtKB-ARBA"/>
</dbReference>
<evidence type="ECO:0000256" key="3">
    <source>
        <dbReference type="ARBA" id="ARBA00022723"/>
    </source>
</evidence>
<dbReference type="InterPro" id="IPR005225">
    <property type="entry name" value="Small_GTP-bd"/>
</dbReference>
<dbReference type="GO" id="GO:0005525">
    <property type="term" value="F:GTP binding"/>
    <property type="evidence" value="ECO:0007669"/>
    <property type="project" value="UniProtKB-UniRule"/>
</dbReference>
<dbReference type="InterPro" id="IPR027417">
    <property type="entry name" value="P-loop_NTPase"/>
</dbReference>
<keyword evidence="7 8" id="KW-0342">GTP-binding</keyword>
<feature type="binding site" evidence="8">
    <location>
        <position position="173"/>
    </location>
    <ligand>
        <name>Mg(2+)</name>
        <dbReference type="ChEBI" id="CHEBI:18420"/>
    </ligand>
</feature>